<dbReference type="RefSeq" id="WP_344664307.1">
    <property type="nucleotide sequence ID" value="NZ_BAAAQN010000004.1"/>
</dbReference>
<name>A0ABN2TPP3_9ACTN</name>
<evidence type="ECO:0000313" key="2">
    <source>
        <dbReference type="EMBL" id="GAA2016539.1"/>
    </source>
</evidence>
<feature type="chain" id="PRO_5046845774" evidence="1">
    <location>
        <begin position="29"/>
        <end position="478"/>
    </location>
</feature>
<evidence type="ECO:0000313" key="3">
    <source>
        <dbReference type="Proteomes" id="UP001500751"/>
    </source>
</evidence>
<keyword evidence="1" id="KW-0732">Signal</keyword>
<proteinExistence type="predicted"/>
<feature type="signal peptide" evidence="1">
    <location>
        <begin position="1"/>
        <end position="28"/>
    </location>
</feature>
<accession>A0ABN2TPP3</accession>
<dbReference type="Proteomes" id="UP001500751">
    <property type="component" value="Unassembled WGS sequence"/>
</dbReference>
<organism evidence="2 3">
    <name type="scientific">Catenulispora yoronensis</name>
    <dbReference type="NCBI Taxonomy" id="450799"/>
    <lineage>
        <taxon>Bacteria</taxon>
        <taxon>Bacillati</taxon>
        <taxon>Actinomycetota</taxon>
        <taxon>Actinomycetes</taxon>
        <taxon>Catenulisporales</taxon>
        <taxon>Catenulisporaceae</taxon>
        <taxon>Catenulispora</taxon>
    </lineage>
</organism>
<protein>
    <submittedName>
        <fullName evidence="2">Uncharacterized protein</fullName>
    </submittedName>
</protein>
<reference evidence="3" key="1">
    <citation type="journal article" date="2019" name="Int. J. Syst. Evol. Microbiol.">
        <title>The Global Catalogue of Microorganisms (GCM) 10K type strain sequencing project: providing services to taxonomists for standard genome sequencing and annotation.</title>
        <authorList>
            <consortium name="The Broad Institute Genomics Platform"/>
            <consortium name="The Broad Institute Genome Sequencing Center for Infectious Disease"/>
            <person name="Wu L."/>
            <person name="Ma J."/>
        </authorList>
    </citation>
    <scope>NUCLEOTIDE SEQUENCE [LARGE SCALE GENOMIC DNA]</scope>
    <source>
        <strain evidence="3">JCM 16014</strain>
    </source>
</reference>
<keyword evidence="3" id="KW-1185">Reference proteome</keyword>
<sequence length="478" mass="49520">MKVTRTLVSTVVAAVVVALTVIPAPQAAATPWPYLFHWGTTLPSVTVVTDHTGDTATDPYSGGGFAAVTATSAGGSIYQDHNMTINVGDTLCSTAEVVTVGTATGGGADIALFMGGGTTESSDKNVTSLPNGNQWQQIGTCVTATISHTWFRIQISPIAGGPTIGVDDVDTHIDLARNGGFNNGFAYWSLFPNSAYATYTNGAAGTPWEGTQFVATNTTAAVGGIYQDIPYVVSAGTTVCASAQLATQATATGAHGFFQITLLGTNTYDYSQDRFANLPSSSTWTPVSACVAATTSRSTIRVEIKPDAGAPTVIADAVDVHLSVVGNGGLDANAAYWNTIAPTVVTSYGPGVTGIDPHDGAGEGVATPGHSTYQDFTSSLTEYCFSAQVASAFSSPATGSFAFWDLRNGYSPIASKNYPTLPTTSWMPLHICMSEYGDGTAFAHRTELYINSGILAFDTVDVHPSLTGNSSMELPKIS</sequence>
<evidence type="ECO:0000256" key="1">
    <source>
        <dbReference type="SAM" id="SignalP"/>
    </source>
</evidence>
<gene>
    <name evidence="2" type="ORF">GCM10009839_10200</name>
</gene>
<dbReference type="EMBL" id="BAAAQN010000004">
    <property type="protein sequence ID" value="GAA2016539.1"/>
    <property type="molecule type" value="Genomic_DNA"/>
</dbReference>
<dbReference type="Gene3D" id="2.60.120.260">
    <property type="entry name" value="Galactose-binding domain-like"/>
    <property type="match status" value="1"/>
</dbReference>
<comment type="caution">
    <text evidence="2">The sequence shown here is derived from an EMBL/GenBank/DDBJ whole genome shotgun (WGS) entry which is preliminary data.</text>
</comment>